<keyword evidence="6" id="KW-0315">Glutamine amidotransferase</keyword>
<reference evidence="11 12" key="1">
    <citation type="submission" date="2019-07" db="EMBL/GenBank/DDBJ databases">
        <title>Genomes of Cafeteria roenbergensis.</title>
        <authorList>
            <person name="Fischer M.G."/>
            <person name="Hackl T."/>
            <person name="Roman M."/>
        </authorList>
    </citation>
    <scope>NUCLEOTIDE SEQUENCE [LARGE SCALE GENOMIC DNA]</scope>
    <source>
        <strain evidence="11 12">E4-10P</strain>
    </source>
</reference>
<feature type="binding site" evidence="7">
    <location>
        <position position="48"/>
    </location>
    <ligand>
        <name>ATP</name>
        <dbReference type="ChEBI" id="CHEBI:30616"/>
    </ligand>
</feature>
<feature type="region of interest" description="Disordered" evidence="8">
    <location>
        <begin position="744"/>
        <end position="766"/>
    </location>
</feature>
<gene>
    <name evidence="11" type="ORF">FNF27_00044</name>
</gene>
<dbReference type="PROSITE" id="PS51278">
    <property type="entry name" value="GATASE_TYPE_2"/>
    <property type="match status" value="1"/>
</dbReference>
<proteinExistence type="predicted"/>
<dbReference type="AlphaFoldDB" id="A0A5A8EQ94"/>
<dbReference type="InterPro" id="IPR000719">
    <property type="entry name" value="Prot_kinase_dom"/>
</dbReference>
<dbReference type="FunFam" id="1.10.510.10:FF:000624">
    <property type="entry name" value="Mitogen-activated protein kinase"/>
    <property type="match status" value="1"/>
</dbReference>
<dbReference type="SUPFAM" id="SSF56112">
    <property type="entry name" value="Protein kinase-like (PK-like)"/>
    <property type="match status" value="1"/>
</dbReference>
<dbReference type="GO" id="GO:0004674">
    <property type="term" value="F:protein serine/threonine kinase activity"/>
    <property type="evidence" value="ECO:0007669"/>
    <property type="project" value="UniProtKB-KW"/>
</dbReference>
<evidence type="ECO:0000256" key="6">
    <source>
        <dbReference type="ARBA" id="ARBA00022962"/>
    </source>
</evidence>
<feature type="compositionally biased region" description="Low complexity" evidence="8">
    <location>
        <begin position="400"/>
        <end position="417"/>
    </location>
</feature>
<evidence type="ECO:0000256" key="2">
    <source>
        <dbReference type="ARBA" id="ARBA00022679"/>
    </source>
</evidence>
<evidence type="ECO:0000259" key="9">
    <source>
        <dbReference type="PROSITE" id="PS50011"/>
    </source>
</evidence>
<accession>A0A5A8EQ94</accession>
<feature type="compositionally biased region" description="Low complexity" evidence="8">
    <location>
        <begin position="353"/>
        <end position="363"/>
    </location>
</feature>
<feature type="region of interest" description="Disordered" evidence="8">
    <location>
        <begin position="305"/>
        <end position="324"/>
    </location>
</feature>
<evidence type="ECO:0000313" key="11">
    <source>
        <dbReference type="EMBL" id="KAA0178190.1"/>
    </source>
</evidence>
<keyword evidence="5 7" id="KW-0067">ATP-binding</keyword>
<dbReference type="Proteomes" id="UP000322899">
    <property type="component" value="Unassembled WGS sequence"/>
</dbReference>
<feature type="compositionally biased region" description="Polar residues" evidence="8">
    <location>
        <begin position="250"/>
        <end position="276"/>
    </location>
</feature>
<evidence type="ECO:0000256" key="3">
    <source>
        <dbReference type="ARBA" id="ARBA00022741"/>
    </source>
</evidence>
<dbReference type="InterPro" id="IPR011009">
    <property type="entry name" value="Kinase-like_dom_sf"/>
</dbReference>
<feature type="compositionally biased region" description="Pro residues" evidence="8">
    <location>
        <begin position="364"/>
        <end position="375"/>
    </location>
</feature>
<dbReference type="InterPro" id="IPR050117">
    <property type="entry name" value="MAPK"/>
</dbReference>
<evidence type="ECO:0000256" key="8">
    <source>
        <dbReference type="SAM" id="MobiDB-lite"/>
    </source>
</evidence>
<evidence type="ECO:0000313" key="12">
    <source>
        <dbReference type="Proteomes" id="UP000322899"/>
    </source>
</evidence>
<keyword evidence="2" id="KW-0808">Transferase</keyword>
<keyword evidence="1" id="KW-0723">Serine/threonine-protein kinase</keyword>
<evidence type="ECO:0000256" key="1">
    <source>
        <dbReference type="ARBA" id="ARBA00022527"/>
    </source>
</evidence>
<feature type="region of interest" description="Disordered" evidence="8">
    <location>
        <begin position="353"/>
        <end position="445"/>
    </location>
</feature>
<feature type="domain" description="Glutamine amidotransferase type-2" evidence="10">
    <location>
        <begin position="238"/>
        <end position="1093"/>
    </location>
</feature>
<dbReference type="Pfam" id="PF13230">
    <property type="entry name" value="GATase_4"/>
    <property type="match status" value="1"/>
</dbReference>
<dbReference type="InterPro" id="IPR017441">
    <property type="entry name" value="Protein_kinase_ATP_BS"/>
</dbReference>
<evidence type="ECO:0008006" key="13">
    <source>
        <dbReference type="Google" id="ProtNLM"/>
    </source>
</evidence>
<evidence type="ECO:0000256" key="5">
    <source>
        <dbReference type="ARBA" id="ARBA00022840"/>
    </source>
</evidence>
<dbReference type="Pfam" id="PF00069">
    <property type="entry name" value="Pkinase"/>
    <property type="match status" value="3"/>
</dbReference>
<dbReference type="CDD" id="cd01908">
    <property type="entry name" value="YafJ"/>
    <property type="match status" value="1"/>
</dbReference>
<feature type="region of interest" description="Disordered" evidence="8">
    <location>
        <begin position="119"/>
        <end position="139"/>
    </location>
</feature>
<keyword evidence="3 7" id="KW-0547">Nucleotide-binding</keyword>
<evidence type="ECO:0000256" key="4">
    <source>
        <dbReference type="ARBA" id="ARBA00022777"/>
    </source>
</evidence>
<evidence type="ECO:0000259" key="10">
    <source>
        <dbReference type="PROSITE" id="PS51278"/>
    </source>
</evidence>
<feature type="compositionally biased region" description="Low complexity" evidence="8">
    <location>
        <begin position="504"/>
        <end position="519"/>
    </location>
</feature>
<organism evidence="11 12">
    <name type="scientific">Cafeteria roenbergensis</name>
    <name type="common">Marine flagellate</name>
    <dbReference type="NCBI Taxonomy" id="33653"/>
    <lineage>
        <taxon>Eukaryota</taxon>
        <taxon>Sar</taxon>
        <taxon>Stramenopiles</taxon>
        <taxon>Bigyra</taxon>
        <taxon>Opalozoa</taxon>
        <taxon>Bicosoecida</taxon>
        <taxon>Cafeteriaceae</taxon>
        <taxon>Cafeteria</taxon>
    </lineage>
</organism>
<evidence type="ECO:0000256" key="7">
    <source>
        <dbReference type="PROSITE-ProRule" id="PRU10141"/>
    </source>
</evidence>
<dbReference type="PROSITE" id="PS00107">
    <property type="entry name" value="PROTEIN_KINASE_ATP"/>
    <property type="match status" value="1"/>
</dbReference>
<dbReference type="GO" id="GO:0005524">
    <property type="term" value="F:ATP binding"/>
    <property type="evidence" value="ECO:0007669"/>
    <property type="project" value="UniProtKB-UniRule"/>
</dbReference>
<dbReference type="OrthoDB" id="14446at2759"/>
<dbReference type="InterPro" id="IPR017932">
    <property type="entry name" value="GATase_2_dom"/>
</dbReference>
<dbReference type="Gene3D" id="3.30.200.20">
    <property type="entry name" value="Phosphorylase Kinase, domain 1"/>
    <property type="match status" value="2"/>
</dbReference>
<feature type="region of interest" description="Disordered" evidence="8">
    <location>
        <begin position="464"/>
        <end position="485"/>
    </location>
</feature>
<feature type="domain" description="Protein kinase" evidence="9">
    <location>
        <begin position="19"/>
        <end position="681"/>
    </location>
</feature>
<name>A0A5A8EQ94_CAFRO</name>
<dbReference type="Gene3D" id="3.60.20.10">
    <property type="entry name" value="Glutamine Phosphoribosylpyrophosphate, subunit 1, domain 1"/>
    <property type="match status" value="1"/>
</dbReference>
<protein>
    <recommendedName>
        <fullName evidence="13">Protein kinase domain-containing protein</fullName>
    </recommendedName>
</protein>
<feature type="region of interest" description="Disordered" evidence="8">
    <location>
        <begin position="250"/>
        <end position="281"/>
    </location>
</feature>
<sequence>MVRAAVASTFSAWRPGREYQLVQLVGVGAYGEVAEAVHIPTGDRVAVKRIPDVFSSHASETDVRRLLRELFILRHMRGHPNVIGLRDIVAPAVPPTPQLRSVAPPSDVGDVPMLDLGGNGAAQAAADKDSSGGRALGPAALAARGSASAPAMPLWTPAQAGEPEGHSGGTELYLVFDCMDTDMNKLILSAQALTPSHVQSFMYQMLLALLYLHSARIVHRDCKPANVLLNADCTLSLCDFGLSRILPTQPDMSPTSSAGTASLNSRVPSDDGTSPVASPGALDSTSLVYPALDAEASASAPMASAAAAGRPAERSQPGPGVPSGAAARAFDFARSAADGVALVPASSALPPGAGADEALAAPAGPGPFGPTPQARPLPQLGDEAPQDLASPFADKHPAQAGEDPGAAPGRAPGLADPFALAPGDAASRRPASLSRASSGAQSRAMTVDPSLFLRTSAARSLRKQQQSFGALGSPEASGAADAAQDSSPAVGASVASTASAPAPANAAAKGADSVADASAEPSRRRRNLTRHVVTRWYRSPELILLLDYSTAVDMWSAGCIFAELLQMVPAPGSDAAPTAPLFPGRSCFPLSAEHRDTWSDSRDQLNVILDVIGTPSDEDVAAVPQAPVRAYLSGLPKREGRPLKMVCPAADPLALDLLSKLLTFNPAKRLTVPEALAHPFFASIRDRSREILPSAELRDAISRVAEDTSSVRQLQAAIQRESRLFRREMRQIAAMTESAREAAAAEAARHDVTPSGPGPTGGNARTKRSACLLDDLLMRPAHSIIKQSHSCTERTVAGEVPPELNADGFGLAWYYLPEEDEEDEVLGRSRAPALFTSVTPAWSSASLRSICSKVRSGCVFAHVRAASPGSAVTEANVHPFARGQWTFMHNGGVGSWGGAVRRRVVARLSDEALDGVRGSSDSEFCFALFLTELAKVQPLAAPATADVVQGCLLRTVFALEAELAAAGVDPEASPSLLNFAVTDGRTVSATRHVLGSAPAASLYLATGSRWAPLEGGPPGAFRMETADRRRQCAVIASERLTFSMAAPGPAAQAAGAEPCGPASAAAARPSEHAFDAAEWVEIPPCHSVTIGPELNILLVAIPSALSSPGEAASRRWGHSSGPG</sequence>
<dbReference type="Gene3D" id="1.10.510.10">
    <property type="entry name" value="Transferase(Phosphotransferase) domain 1"/>
    <property type="match status" value="2"/>
</dbReference>
<feature type="compositionally biased region" description="Low complexity" evidence="8">
    <location>
        <begin position="472"/>
        <end position="485"/>
    </location>
</feature>
<dbReference type="PROSITE" id="PS50011">
    <property type="entry name" value="PROTEIN_KINASE_DOM"/>
    <property type="match status" value="1"/>
</dbReference>
<dbReference type="InterPro" id="IPR026869">
    <property type="entry name" value="EgtC-like"/>
</dbReference>
<feature type="region of interest" description="Disordered" evidence="8">
    <location>
        <begin position="504"/>
        <end position="525"/>
    </location>
</feature>
<feature type="compositionally biased region" description="Low complexity" evidence="8">
    <location>
        <begin position="428"/>
        <end position="440"/>
    </location>
</feature>
<comment type="caution">
    <text evidence="11">The sequence shown here is derived from an EMBL/GenBank/DDBJ whole genome shotgun (WGS) entry which is preliminary data.</text>
</comment>
<dbReference type="PANTHER" id="PTHR24055">
    <property type="entry name" value="MITOGEN-ACTIVATED PROTEIN KINASE"/>
    <property type="match status" value="1"/>
</dbReference>
<keyword evidence="4" id="KW-0418">Kinase</keyword>
<dbReference type="InterPro" id="IPR029055">
    <property type="entry name" value="Ntn_hydrolases_N"/>
</dbReference>
<dbReference type="EMBL" id="VLTO01000001">
    <property type="protein sequence ID" value="KAA0178190.1"/>
    <property type="molecule type" value="Genomic_DNA"/>
</dbReference>
<dbReference type="SUPFAM" id="SSF56235">
    <property type="entry name" value="N-terminal nucleophile aminohydrolases (Ntn hydrolases)"/>
    <property type="match status" value="1"/>
</dbReference>